<evidence type="ECO:0008006" key="3">
    <source>
        <dbReference type="Google" id="ProtNLM"/>
    </source>
</evidence>
<evidence type="ECO:0000313" key="1">
    <source>
        <dbReference type="EMBL" id="MDO1449315.1"/>
    </source>
</evidence>
<keyword evidence="2" id="KW-1185">Reference proteome</keyword>
<proteinExistence type="predicted"/>
<comment type="caution">
    <text evidence="1">The sequence shown here is derived from an EMBL/GenBank/DDBJ whole genome shotgun (WGS) entry which is preliminary data.</text>
</comment>
<dbReference type="Gene3D" id="2.60.40.1930">
    <property type="match status" value="1"/>
</dbReference>
<name>A0ABT8RB32_9BACT</name>
<protein>
    <recommendedName>
        <fullName evidence="3">Macroglobulin domain-containing protein</fullName>
    </recommendedName>
</protein>
<dbReference type="RefSeq" id="WP_302040118.1">
    <property type="nucleotide sequence ID" value="NZ_JAUKPO010000018.1"/>
</dbReference>
<dbReference type="EMBL" id="JAUKPO010000018">
    <property type="protein sequence ID" value="MDO1449315.1"/>
    <property type="molecule type" value="Genomic_DNA"/>
</dbReference>
<reference evidence="1" key="1">
    <citation type="submission" date="2023-07" db="EMBL/GenBank/DDBJ databases">
        <title>The genome sequence of Rhodocytophaga aerolata KACC 12507.</title>
        <authorList>
            <person name="Zhang X."/>
        </authorList>
    </citation>
    <scope>NUCLEOTIDE SEQUENCE</scope>
    <source>
        <strain evidence="1">KACC 12507</strain>
    </source>
</reference>
<accession>A0ABT8RB32</accession>
<organism evidence="1 2">
    <name type="scientific">Rhodocytophaga aerolata</name>
    <dbReference type="NCBI Taxonomy" id="455078"/>
    <lineage>
        <taxon>Bacteria</taxon>
        <taxon>Pseudomonadati</taxon>
        <taxon>Bacteroidota</taxon>
        <taxon>Cytophagia</taxon>
        <taxon>Cytophagales</taxon>
        <taxon>Rhodocytophagaceae</taxon>
        <taxon>Rhodocytophaga</taxon>
    </lineage>
</organism>
<sequence length="802" mass="90607">MNCLFNSLKILLSGSLFLLSSYVDGYSQEARLANIVSSFESYTKTTSQEKIFVHTDKDFYVAGEIIWFKIYCMDAASHKPVVLTKVAYLEIISESHKPVGQAKISLSLGTGHGSLSLPFTLTSGKYKIRAYTRWMKNFSPEFHFEKNITIVNSLVNLDINSAKRLPVYSIHFFPEGGNLVEGIQSKVAFKITDQFGQGVEGKGVILNQNNDTLAQVEPFKFGMGYFFLKPEPGDDYNVQLQTNDGKTIRGALPDVYSQGYVLTLENTDANTISISVWSNVPAAGNSPVYLLAHTRQVIQVAQAQNLREGKALFRIDKSKLGEGISHITIFDKNGIALCERLYCKLPEQKLLIEASTNQPQYHIRQKVIVDILTSTSGRKPESTTMSLSVFRLDSLQQPEPSTIQRYVWLGSDLTGTIEHPDYYFSHSNEEAEQALDNLMLTQGWRRFRWEEILQNNTPSFDFVPEHEGHIISGSITDKRTGLPASATTYLSIPGKRIQLYGAISDQNGKLVFNTKDLYGENKLVLQTQSQQDSILHITIDSPFSSQFSTRAFPEFLPSPLHLGLLADQSVAMQVQHIFAANKGNEFSYPPVDSTPFYHTPEKTYRLDDFTRFPTMEEVIREYVQEAGVRKRQGKLHFQVVDRSNETFFTKDPLVLLDGLPVINTDKFFAMDPRKIEKLEVIPRRYFWGPLIAEGILSFTTYTHNLSGYELDPHALIVDYDGLQQKREFYQPAYEHESQQKSRLPDLRNVLVWSPECNTGASGKKQLSFYTSDQTGKFIGVIQGITRNGEVASHTFTFEVLGE</sequence>
<dbReference type="Proteomes" id="UP001168528">
    <property type="component" value="Unassembled WGS sequence"/>
</dbReference>
<gene>
    <name evidence="1" type="ORF">Q0590_23775</name>
</gene>
<evidence type="ECO:0000313" key="2">
    <source>
        <dbReference type="Proteomes" id="UP001168528"/>
    </source>
</evidence>